<evidence type="ECO:0000259" key="2">
    <source>
        <dbReference type="Pfam" id="PF24883"/>
    </source>
</evidence>
<dbReference type="Gene3D" id="3.40.50.300">
    <property type="entry name" value="P-loop containing nucleotide triphosphate hydrolases"/>
    <property type="match status" value="1"/>
</dbReference>
<comment type="caution">
    <text evidence="3">The sequence shown here is derived from an EMBL/GenBank/DDBJ whole genome shotgun (WGS) entry which is preliminary data.</text>
</comment>
<dbReference type="PANTHER" id="PTHR10039:SF5">
    <property type="entry name" value="NACHT DOMAIN-CONTAINING PROTEIN"/>
    <property type="match status" value="1"/>
</dbReference>
<dbReference type="SUPFAM" id="SSF52540">
    <property type="entry name" value="P-loop containing nucleoside triphosphate hydrolases"/>
    <property type="match status" value="1"/>
</dbReference>
<dbReference type="Pfam" id="PF24883">
    <property type="entry name" value="NPHP3_N"/>
    <property type="match status" value="1"/>
</dbReference>
<dbReference type="AlphaFoldDB" id="A0A8H4KMB8"/>
<evidence type="ECO:0000313" key="4">
    <source>
        <dbReference type="Proteomes" id="UP000605986"/>
    </source>
</evidence>
<keyword evidence="1" id="KW-0677">Repeat</keyword>
<feature type="domain" description="Nephrocystin 3-like N-terminal" evidence="2">
    <location>
        <begin position="27"/>
        <end position="206"/>
    </location>
</feature>
<gene>
    <name evidence="3" type="ORF">F53441_3613</name>
</gene>
<protein>
    <submittedName>
        <fullName evidence="3">Ankyrin repeat domain-containing protein</fullName>
    </submittedName>
</protein>
<dbReference type="PANTHER" id="PTHR10039">
    <property type="entry name" value="AMELOGENIN"/>
    <property type="match status" value="1"/>
</dbReference>
<organism evidence="3 4">
    <name type="scientific">Fusarium austroafricanum</name>
    <dbReference type="NCBI Taxonomy" id="2364996"/>
    <lineage>
        <taxon>Eukaryota</taxon>
        <taxon>Fungi</taxon>
        <taxon>Dikarya</taxon>
        <taxon>Ascomycota</taxon>
        <taxon>Pezizomycotina</taxon>
        <taxon>Sordariomycetes</taxon>
        <taxon>Hypocreomycetidae</taxon>
        <taxon>Hypocreales</taxon>
        <taxon>Nectriaceae</taxon>
        <taxon>Fusarium</taxon>
        <taxon>Fusarium concolor species complex</taxon>
    </lineage>
</organism>
<name>A0A8H4KMB8_9HYPO</name>
<dbReference type="Proteomes" id="UP000605986">
    <property type="component" value="Unassembled WGS sequence"/>
</dbReference>
<dbReference type="InterPro" id="IPR027417">
    <property type="entry name" value="P-loop_NTPase"/>
</dbReference>
<dbReference type="EMBL" id="JAADJG010000142">
    <property type="protein sequence ID" value="KAF4453787.1"/>
    <property type="molecule type" value="Genomic_DNA"/>
</dbReference>
<accession>A0A8H4KMB8</accession>
<reference evidence="3" key="1">
    <citation type="submission" date="2020-01" db="EMBL/GenBank/DDBJ databases">
        <title>Identification and distribution of gene clusters putatively required for synthesis of sphingolipid metabolism inhibitors in phylogenetically diverse species of the filamentous fungus Fusarium.</title>
        <authorList>
            <person name="Kim H.-S."/>
            <person name="Busman M."/>
            <person name="Brown D.W."/>
            <person name="Divon H."/>
            <person name="Uhlig S."/>
            <person name="Proctor R.H."/>
        </authorList>
    </citation>
    <scope>NUCLEOTIDE SEQUENCE</scope>
    <source>
        <strain evidence="3">NRRL 53441</strain>
    </source>
</reference>
<evidence type="ECO:0000256" key="1">
    <source>
        <dbReference type="ARBA" id="ARBA00022737"/>
    </source>
</evidence>
<evidence type="ECO:0000313" key="3">
    <source>
        <dbReference type="EMBL" id="KAF4453787.1"/>
    </source>
</evidence>
<dbReference type="InterPro" id="IPR056884">
    <property type="entry name" value="NPHP3-like_N"/>
</dbReference>
<sequence>MEEDCLQSLSFSRLGYRQRSIQRVFNGTCTWLFEQDKYKAWINRDDVEKHLGLLRIIGGVGTGKSTLMNEAYLAAQQVPNKDNKRIIAGYFAYRGVEPMERSTGGMIRTLLLQILPKHKIMMDDLVSIYNTRSSQQGTTWQWTAEELFAFMEKHLIKSGGTAFYIFIDGLDEFVEDEARHLVLYFRKLTITGSAIGANINVSLSSRYYPSISAPLCPEITVETEN</sequence>
<proteinExistence type="predicted"/>
<dbReference type="OrthoDB" id="194358at2759"/>
<keyword evidence="4" id="KW-1185">Reference proteome</keyword>